<dbReference type="Gene3D" id="2.30.39.10">
    <property type="entry name" value="Alpha-1-antitrypsin, domain 1"/>
    <property type="match status" value="1"/>
</dbReference>
<sequence>MSVRKAMKKQNDVAMNLARHVLSSASESNAVFSPASINSAITMYAAGPGGDSVASEILSFLRSSSIDELKTVFRELSSIVYAYSSASGGPKMKAANGLWIDKSLRIDPKYKDLFENFFKAVYVPVDFRSKSEEVRKEVNSWVEHHTNNLIRNLLPRESVTSLTDKIYANALYFKGAWERPFQKYCTRDRDFHLVNGTTVSVPFMTSSADQYVRAYNGFKVLRLPYRQGSDDTNREFSMYFYLPDQKDGLDDLLKKMASTPGFLDSHIPGYKDELEEFRIPKFKIEFGFSVTSVLDRLGLRSMSMYHKACVEIDEEGAEAAAATAIVEEDGCALDMEPPPKKLDFVADHPFIFLIREDKTGTVLFVGQLFEPSESCSD</sequence>
<dbReference type="Gene3D" id="3.30.497.10">
    <property type="entry name" value="Antithrombin, subunit I, domain 2"/>
    <property type="match status" value="1"/>
</dbReference>
<dbReference type="InterPro" id="IPR042185">
    <property type="entry name" value="Serpin_sf_2"/>
</dbReference>
<organism evidence="4 5">
    <name type="scientific">Arabidopsis arenosa</name>
    <name type="common">Sand rock-cress</name>
    <name type="synonym">Cardaminopsis arenosa</name>
    <dbReference type="NCBI Taxonomy" id="38785"/>
    <lineage>
        <taxon>Eukaryota</taxon>
        <taxon>Viridiplantae</taxon>
        <taxon>Streptophyta</taxon>
        <taxon>Embryophyta</taxon>
        <taxon>Tracheophyta</taxon>
        <taxon>Spermatophyta</taxon>
        <taxon>Magnoliopsida</taxon>
        <taxon>eudicotyledons</taxon>
        <taxon>Gunneridae</taxon>
        <taxon>Pentapetalae</taxon>
        <taxon>rosids</taxon>
        <taxon>malvids</taxon>
        <taxon>Brassicales</taxon>
        <taxon>Brassicaceae</taxon>
        <taxon>Camelineae</taxon>
        <taxon>Arabidopsis</taxon>
    </lineage>
</organism>
<dbReference type="InterPro" id="IPR023795">
    <property type="entry name" value="Serpin_CS"/>
</dbReference>
<name>A0A8S1ZNT4_ARAAE</name>
<evidence type="ECO:0000256" key="1">
    <source>
        <dbReference type="ARBA" id="ARBA00009500"/>
    </source>
</evidence>
<dbReference type="InterPro" id="IPR042178">
    <property type="entry name" value="Serpin_sf_1"/>
</dbReference>
<comment type="similarity">
    <text evidence="1 2">Belongs to the serpin family.</text>
</comment>
<dbReference type="SUPFAM" id="SSF56574">
    <property type="entry name" value="Serpins"/>
    <property type="match status" value="1"/>
</dbReference>
<evidence type="ECO:0000313" key="5">
    <source>
        <dbReference type="Proteomes" id="UP000682877"/>
    </source>
</evidence>
<dbReference type="CDD" id="cd02043">
    <property type="entry name" value="serpinP_plants"/>
    <property type="match status" value="1"/>
</dbReference>
<dbReference type="PANTHER" id="PTHR11461:SF321">
    <property type="entry name" value="SERPIN-Z1"/>
    <property type="match status" value="1"/>
</dbReference>
<dbReference type="InterPro" id="IPR000215">
    <property type="entry name" value="Serpin_fam"/>
</dbReference>
<dbReference type="InterPro" id="IPR023796">
    <property type="entry name" value="Serpin_dom"/>
</dbReference>
<accession>A0A8S1ZNT4</accession>
<dbReference type="GO" id="GO:0005615">
    <property type="term" value="C:extracellular space"/>
    <property type="evidence" value="ECO:0007669"/>
    <property type="project" value="InterPro"/>
</dbReference>
<protein>
    <recommendedName>
        <fullName evidence="3">Serpin domain-containing protein</fullName>
    </recommendedName>
</protein>
<dbReference type="Pfam" id="PF00079">
    <property type="entry name" value="Serpin"/>
    <property type="match status" value="1"/>
</dbReference>
<dbReference type="InterPro" id="IPR036186">
    <property type="entry name" value="Serpin_sf"/>
</dbReference>
<dbReference type="SMART" id="SM00093">
    <property type="entry name" value="SERPIN"/>
    <property type="match status" value="1"/>
</dbReference>
<dbReference type="Proteomes" id="UP000682877">
    <property type="component" value="Chromosome 2"/>
</dbReference>
<gene>
    <name evidence="4" type="ORF">AARE701A_LOCUS4022</name>
</gene>
<dbReference type="PROSITE" id="PS00284">
    <property type="entry name" value="SERPIN"/>
    <property type="match status" value="1"/>
</dbReference>
<proteinExistence type="inferred from homology"/>
<reference evidence="4" key="1">
    <citation type="submission" date="2021-01" db="EMBL/GenBank/DDBJ databases">
        <authorList>
            <person name="Bezrukov I."/>
        </authorList>
    </citation>
    <scope>NUCLEOTIDE SEQUENCE</scope>
</reference>
<dbReference type="EMBL" id="LR999452">
    <property type="protein sequence ID" value="CAE5962241.1"/>
    <property type="molecule type" value="Genomic_DNA"/>
</dbReference>
<feature type="domain" description="Serpin" evidence="3">
    <location>
        <begin position="15"/>
        <end position="371"/>
    </location>
</feature>
<dbReference type="PANTHER" id="PTHR11461">
    <property type="entry name" value="SERINE PROTEASE INHIBITOR, SERPIN"/>
    <property type="match status" value="1"/>
</dbReference>
<evidence type="ECO:0000256" key="2">
    <source>
        <dbReference type="RuleBase" id="RU000411"/>
    </source>
</evidence>
<evidence type="ECO:0000313" key="4">
    <source>
        <dbReference type="EMBL" id="CAE5962241.1"/>
    </source>
</evidence>
<dbReference type="GO" id="GO:0004867">
    <property type="term" value="F:serine-type endopeptidase inhibitor activity"/>
    <property type="evidence" value="ECO:0007669"/>
    <property type="project" value="InterPro"/>
</dbReference>
<keyword evidence="5" id="KW-1185">Reference proteome</keyword>
<evidence type="ECO:0000259" key="3">
    <source>
        <dbReference type="SMART" id="SM00093"/>
    </source>
</evidence>
<dbReference type="AlphaFoldDB" id="A0A8S1ZNT4"/>